<dbReference type="PROSITE" id="PS00211">
    <property type="entry name" value="ABC_TRANSPORTER_1"/>
    <property type="match status" value="1"/>
</dbReference>
<dbReference type="EMBL" id="BAAASL010000016">
    <property type="protein sequence ID" value="GAA2720967.1"/>
    <property type="molecule type" value="Genomic_DNA"/>
</dbReference>
<dbReference type="Proteomes" id="UP001500886">
    <property type="component" value="Unassembled WGS sequence"/>
</dbReference>
<gene>
    <name evidence="7" type="ORF">GCM10010315_42610</name>
</gene>
<evidence type="ECO:0000256" key="2">
    <source>
        <dbReference type="ARBA" id="ARBA00022448"/>
    </source>
</evidence>
<keyword evidence="3" id="KW-0547">Nucleotide-binding</keyword>
<dbReference type="InterPro" id="IPR050763">
    <property type="entry name" value="ABC_transporter_ATP-binding"/>
</dbReference>
<proteinExistence type="predicted"/>
<dbReference type="CDD" id="cd03230">
    <property type="entry name" value="ABC_DR_subfamily_A"/>
    <property type="match status" value="1"/>
</dbReference>
<dbReference type="InterPro" id="IPR027417">
    <property type="entry name" value="P-loop_NTPase"/>
</dbReference>
<evidence type="ECO:0000256" key="5">
    <source>
        <dbReference type="ARBA" id="ARBA00023251"/>
    </source>
</evidence>
<evidence type="ECO:0000259" key="6">
    <source>
        <dbReference type="PROSITE" id="PS50893"/>
    </source>
</evidence>
<comment type="caution">
    <text evidence="7">The sequence shown here is derived from an EMBL/GenBank/DDBJ whole genome shotgun (WGS) entry which is preliminary data.</text>
</comment>
<evidence type="ECO:0000256" key="1">
    <source>
        <dbReference type="ARBA" id="ARBA00004202"/>
    </source>
</evidence>
<keyword evidence="8" id="KW-1185">Reference proteome</keyword>
<dbReference type="Gene3D" id="3.40.50.300">
    <property type="entry name" value="P-loop containing nucleotide triphosphate hydrolases"/>
    <property type="match status" value="1"/>
</dbReference>
<dbReference type="PANTHER" id="PTHR42711">
    <property type="entry name" value="ABC TRANSPORTER ATP-BINDING PROTEIN"/>
    <property type="match status" value="1"/>
</dbReference>
<protein>
    <submittedName>
        <fullName evidence="7">ABC transporter ATP-binding protein</fullName>
    </submittedName>
</protein>
<evidence type="ECO:0000256" key="3">
    <source>
        <dbReference type="ARBA" id="ARBA00022741"/>
    </source>
</evidence>
<accession>A0ABP6GC09</accession>
<name>A0ABP6GC09_9ACTN</name>
<dbReference type="RefSeq" id="WP_344437011.1">
    <property type="nucleotide sequence ID" value="NZ_BAAASL010000016.1"/>
</dbReference>
<dbReference type="InterPro" id="IPR017871">
    <property type="entry name" value="ABC_transporter-like_CS"/>
</dbReference>
<dbReference type="PANTHER" id="PTHR42711:SF16">
    <property type="entry name" value="ABC TRANSPORTER ATP-BINDING PROTEIN"/>
    <property type="match status" value="1"/>
</dbReference>
<keyword evidence="5" id="KW-0046">Antibiotic resistance</keyword>
<feature type="domain" description="ABC transporter" evidence="6">
    <location>
        <begin position="7"/>
        <end position="232"/>
    </location>
</feature>
<dbReference type="SUPFAM" id="SSF52540">
    <property type="entry name" value="P-loop containing nucleoside triphosphate hydrolases"/>
    <property type="match status" value="1"/>
</dbReference>
<dbReference type="InterPro" id="IPR003439">
    <property type="entry name" value="ABC_transporter-like_ATP-bd"/>
</dbReference>
<organism evidence="7 8">
    <name type="scientific">Streptomyces luteosporeus</name>
    <dbReference type="NCBI Taxonomy" id="173856"/>
    <lineage>
        <taxon>Bacteria</taxon>
        <taxon>Bacillati</taxon>
        <taxon>Actinomycetota</taxon>
        <taxon>Actinomycetes</taxon>
        <taxon>Kitasatosporales</taxon>
        <taxon>Streptomycetaceae</taxon>
        <taxon>Streptomyces</taxon>
    </lineage>
</organism>
<sequence length="308" mass="32814">MHEEPAVEVHGLVKRYGTKTAVNGLDLTVARGGVTAVLGPNGAGKTTTIETCEGYRRPDAGTVRVLGLDPVADAARLRPRIGVMLQSGGIYAGARAHEMLRHVAALHAHPLDVDALVERLGLAECGRTNYRRLSGGQQQRLSLAMAVVGRPELVFLDEPTAGLDPQARRATWDLVRELRTDGVTVVLSTHYMDEAEQLADDVAIVDGGRVVAQGSPEKLCRGGAENTLRFTGRPGLDLASLLKALPTGSAAAEATPGSYRVSGTVDPQLLATVTAWCAQHGVMPDRITVERHTLEDVFLELTGKELRA</sequence>
<keyword evidence="2" id="KW-0813">Transport</keyword>
<evidence type="ECO:0000256" key="4">
    <source>
        <dbReference type="ARBA" id="ARBA00022840"/>
    </source>
</evidence>
<dbReference type="InterPro" id="IPR003593">
    <property type="entry name" value="AAA+_ATPase"/>
</dbReference>
<dbReference type="GO" id="GO:0005524">
    <property type="term" value="F:ATP binding"/>
    <property type="evidence" value="ECO:0007669"/>
    <property type="project" value="UniProtKB-KW"/>
</dbReference>
<keyword evidence="4 7" id="KW-0067">ATP-binding</keyword>
<evidence type="ECO:0000313" key="8">
    <source>
        <dbReference type="Proteomes" id="UP001500886"/>
    </source>
</evidence>
<comment type="subcellular location">
    <subcellularLocation>
        <location evidence="1">Cell membrane</location>
        <topology evidence="1">Peripheral membrane protein</topology>
    </subcellularLocation>
</comment>
<reference evidence="8" key="1">
    <citation type="journal article" date="2019" name="Int. J. Syst. Evol. Microbiol.">
        <title>The Global Catalogue of Microorganisms (GCM) 10K type strain sequencing project: providing services to taxonomists for standard genome sequencing and annotation.</title>
        <authorList>
            <consortium name="The Broad Institute Genomics Platform"/>
            <consortium name="The Broad Institute Genome Sequencing Center for Infectious Disease"/>
            <person name="Wu L."/>
            <person name="Ma J."/>
        </authorList>
    </citation>
    <scope>NUCLEOTIDE SEQUENCE [LARGE SCALE GENOMIC DNA]</scope>
    <source>
        <strain evidence="8">JCM 4542</strain>
    </source>
</reference>
<dbReference type="Pfam" id="PF00005">
    <property type="entry name" value="ABC_tran"/>
    <property type="match status" value="1"/>
</dbReference>
<evidence type="ECO:0000313" key="7">
    <source>
        <dbReference type="EMBL" id="GAA2720967.1"/>
    </source>
</evidence>
<dbReference type="PROSITE" id="PS50893">
    <property type="entry name" value="ABC_TRANSPORTER_2"/>
    <property type="match status" value="1"/>
</dbReference>
<dbReference type="SMART" id="SM00382">
    <property type="entry name" value="AAA"/>
    <property type="match status" value="1"/>
</dbReference>